<proteinExistence type="predicted"/>
<dbReference type="EMBL" id="AP027735">
    <property type="protein sequence ID" value="BDZ58915.1"/>
    <property type="molecule type" value="Genomic_DNA"/>
</dbReference>
<dbReference type="NCBIfam" id="TIGR03089">
    <property type="entry name" value="TIGR03089 family protein"/>
    <property type="match status" value="1"/>
</dbReference>
<dbReference type="InterPro" id="IPR017523">
    <property type="entry name" value="Rv3268"/>
</dbReference>
<name>A0ABN6YNH2_9MICO</name>
<dbReference type="RefSeq" id="WP_289231162.1">
    <property type="nucleotide sequence ID" value="NZ_AP027735.1"/>
</dbReference>
<sequence length="247" mass="24878">MLAHEVLPGLLADPAGPRVTYYDDRPGPTQGERIELSGAVLANWVAKAGNLLQDELDAGPGSTVALDLSAEHWRTLYWALAAWAVGATVVDGGGAGDGGAEGRGGAGDGASADVLVTTEPRAGHPAQVVVTEAALARSFAGDLPDGAIDEAADLSTYGDHLDPYATAGASDQALVTARGAWTYGGVVGDSGAQAPRWLVRGDLTGVLRTALAAWAAGGSVLLSRGTDDDALPHRLEVEGATPAPATP</sequence>
<reference evidence="1" key="1">
    <citation type="journal article" date="2014" name="Int. J. Syst. Evol. Microbiol.">
        <title>Complete genome of a new Firmicutes species belonging to the dominant human colonic microbiota ('Ruminococcus bicirculans') reveals two chromosomes and a selective capacity to utilize plant glucans.</title>
        <authorList>
            <consortium name="NISC Comparative Sequencing Program"/>
            <person name="Wegmann U."/>
            <person name="Louis P."/>
            <person name="Goesmann A."/>
            <person name="Henrissat B."/>
            <person name="Duncan S.H."/>
            <person name="Flint H.J."/>
        </authorList>
    </citation>
    <scope>NUCLEOTIDE SEQUENCE</scope>
    <source>
        <strain evidence="1">NBRC 110608</strain>
    </source>
</reference>
<reference evidence="1" key="2">
    <citation type="submission" date="2023-02" db="EMBL/GenBank/DDBJ databases">
        <authorList>
            <person name="Sun Q."/>
            <person name="Mori K."/>
        </authorList>
    </citation>
    <scope>NUCLEOTIDE SEQUENCE</scope>
    <source>
        <strain evidence="1">NBRC 110608</strain>
    </source>
</reference>
<evidence type="ECO:0000313" key="1">
    <source>
        <dbReference type="EMBL" id="BDZ58915.1"/>
    </source>
</evidence>
<organism evidence="1">
    <name type="scientific">Barrientosiimonas endolithica</name>
    <dbReference type="NCBI Taxonomy" id="1535208"/>
    <lineage>
        <taxon>Bacteria</taxon>
        <taxon>Bacillati</taxon>
        <taxon>Actinomycetota</taxon>
        <taxon>Actinomycetes</taxon>
        <taxon>Micrococcales</taxon>
        <taxon>Dermacoccaceae</taxon>
        <taxon>Barrientosiimonas</taxon>
    </lineage>
</organism>
<accession>A0ABN6YNH2</accession>
<gene>
    <name evidence="1" type="ORF">GCM10025872_25720</name>
</gene>
<protein>
    <submittedName>
        <fullName evidence="1">Acyl-CoA synthetase</fullName>
    </submittedName>
</protein>